<accession>A0ABW0BF14</accession>
<evidence type="ECO:0008006" key="3">
    <source>
        <dbReference type="Google" id="ProtNLM"/>
    </source>
</evidence>
<protein>
    <recommendedName>
        <fullName evidence="3">Cation transporter</fullName>
    </recommendedName>
</protein>
<reference evidence="2" key="1">
    <citation type="journal article" date="2019" name="Int. J. Syst. Evol. Microbiol.">
        <title>The Global Catalogue of Microorganisms (GCM) 10K type strain sequencing project: providing services to taxonomists for standard genome sequencing and annotation.</title>
        <authorList>
            <consortium name="The Broad Institute Genomics Platform"/>
            <consortium name="The Broad Institute Genome Sequencing Center for Infectious Disease"/>
            <person name="Wu L."/>
            <person name="Ma J."/>
        </authorList>
    </citation>
    <scope>NUCLEOTIDE SEQUENCE [LARGE SCALE GENOMIC DNA]</scope>
    <source>
        <strain evidence="2">DFY41</strain>
    </source>
</reference>
<comment type="caution">
    <text evidence="1">The sequence shown here is derived from an EMBL/GenBank/DDBJ whole genome shotgun (WGS) entry which is preliminary data.</text>
</comment>
<evidence type="ECO:0000313" key="2">
    <source>
        <dbReference type="Proteomes" id="UP001596087"/>
    </source>
</evidence>
<keyword evidence="2" id="KW-1185">Reference proteome</keyword>
<name>A0ABW0BF14_9ACTN</name>
<dbReference type="RefSeq" id="WP_378587198.1">
    <property type="nucleotide sequence ID" value="NZ_JBHSKD010000004.1"/>
</dbReference>
<proteinExistence type="predicted"/>
<evidence type="ECO:0000313" key="1">
    <source>
        <dbReference type="EMBL" id="MFC5175821.1"/>
    </source>
</evidence>
<organism evidence="1 2">
    <name type="scientific">Nocardioides taihuensis</name>
    <dbReference type="NCBI Taxonomy" id="1835606"/>
    <lineage>
        <taxon>Bacteria</taxon>
        <taxon>Bacillati</taxon>
        <taxon>Actinomycetota</taxon>
        <taxon>Actinomycetes</taxon>
        <taxon>Propionibacteriales</taxon>
        <taxon>Nocardioidaceae</taxon>
        <taxon>Nocardioides</taxon>
    </lineage>
</organism>
<gene>
    <name evidence="1" type="ORF">ACFPGP_03995</name>
</gene>
<dbReference type="Proteomes" id="UP001596087">
    <property type="component" value="Unassembled WGS sequence"/>
</dbReference>
<dbReference type="EMBL" id="JBHSKD010000004">
    <property type="protein sequence ID" value="MFC5175821.1"/>
    <property type="molecule type" value="Genomic_DNA"/>
</dbReference>
<sequence length="63" mass="6462">MVPEAAPLEAAARHAWGDLALLVTVALALTEHHVEALAAVAAFASGWWIIRLGAGQSSTIDSG</sequence>